<proteinExistence type="predicted"/>
<organism evidence="4 5">
    <name type="scientific">Tieghemostelium lacteum</name>
    <name type="common">Slime mold</name>
    <name type="synonym">Dictyostelium lacteum</name>
    <dbReference type="NCBI Taxonomy" id="361077"/>
    <lineage>
        <taxon>Eukaryota</taxon>
        <taxon>Amoebozoa</taxon>
        <taxon>Evosea</taxon>
        <taxon>Eumycetozoa</taxon>
        <taxon>Dictyostelia</taxon>
        <taxon>Dictyosteliales</taxon>
        <taxon>Raperosteliaceae</taxon>
        <taxon>Tieghemostelium</taxon>
    </lineage>
</organism>
<dbReference type="STRING" id="361077.A0A152A523"/>
<dbReference type="PROSITE" id="PS51419">
    <property type="entry name" value="RAB"/>
    <property type="match status" value="1"/>
</dbReference>
<name>A0A152A523_TIELA</name>
<dbReference type="AlphaFoldDB" id="A0A152A523"/>
<dbReference type="PRINTS" id="PR00449">
    <property type="entry name" value="RASTRNSFRMNG"/>
</dbReference>
<keyword evidence="5" id="KW-1185">Reference proteome</keyword>
<evidence type="ECO:0000256" key="3">
    <source>
        <dbReference type="ARBA" id="ARBA00023288"/>
    </source>
</evidence>
<dbReference type="GO" id="GO:0003924">
    <property type="term" value="F:GTPase activity"/>
    <property type="evidence" value="ECO:0007669"/>
    <property type="project" value="InterPro"/>
</dbReference>
<evidence type="ECO:0000313" key="5">
    <source>
        <dbReference type="Proteomes" id="UP000076078"/>
    </source>
</evidence>
<evidence type="ECO:0000256" key="2">
    <source>
        <dbReference type="ARBA" id="ARBA00023134"/>
    </source>
</evidence>
<evidence type="ECO:0000256" key="1">
    <source>
        <dbReference type="ARBA" id="ARBA00022741"/>
    </source>
</evidence>
<keyword evidence="2" id="KW-0342">GTP-binding</keyword>
<accession>A0A152A523</accession>
<gene>
    <name evidence="4" type="ORF">DLAC_01932</name>
</gene>
<dbReference type="InterPro" id="IPR050227">
    <property type="entry name" value="Rab"/>
</dbReference>
<dbReference type="Gene3D" id="3.40.50.300">
    <property type="entry name" value="P-loop containing nucleotide triphosphate hydrolases"/>
    <property type="match status" value="1"/>
</dbReference>
<evidence type="ECO:0000313" key="4">
    <source>
        <dbReference type="EMBL" id="KYR01342.1"/>
    </source>
</evidence>
<dbReference type="GO" id="GO:0005525">
    <property type="term" value="F:GTP binding"/>
    <property type="evidence" value="ECO:0007669"/>
    <property type="project" value="UniProtKB-KW"/>
</dbReference>
<dbReference type="SUPFAM" id="SSF52540">
    <property type="entry name" value="P-loop containing nucleoside triphosphate hydrolases"/>
    <property type="match status" value="1"/>
</dbReference>
<reference evidence="4 5" key="1">
    <citation type="submission" date="2015-12" db="EMBL/GenBank/DDBJ databases">
        <title>Dictyostelia acquired genes for synthesis and detection of signals that induce cell-type specialization by lateral gene transfer from prokaryotes.</title>
        <authorList>
            <person name="Gloeckner G."/>
            <person name="Schaap P."/>
        </authorList>
    </citation>
    <scope>NUCLEOTIDE SEQUENCE [LARGE SCALE GENOMIC DNA]</scope>
    <source>
        <strain evidence="4 5">TK</strain>
    </source>
</reference>
<comment type="caution">
    <text evidence="4">The sequence shown here is derived from an EMBL/GenBank/DDBJ whole genome shotgun (WGS) entry which is preliminary data.</text>
</comment>
<dbReference type="EMBL" id="LODT01000009">
    <property type="protein sequence ID" value="KYR01342.1"/>
    <property type="molecule type" value="Genomic_DNA"/>
</dbReference>
<dbReference type="InParanoid" id="A0A152A523"/>
<protein>
    <submittedName>
        <fullName evidence="4">Rab GTPase</fullName>
    </submittedName>
</protein>
<keyword evidence="1" id="KW-0547">Nucleotide-binding</keyword>
<dbReference type="InterPro" id="IPR027417">
    <property type="entry name" value="P-loop_NTPase"/>
</dbReference>
<dbReference type="Proteomes" id="UP000076078">
    <property type="component" value="Unassembled WGS sequence"/>
</dbReference>
<dbReference type="InterPro" id="IPR001806">
    <property type="entry name" value="Small_GTPase"/>
</dbReference>
<dbReference type="SMART" id="SM00175">
    <property type="entry name" value="RAB"/>
    <property type="match status" value="1"/>
</dbReference>
<dbReference type="Pfam" id="PF00071">
    <property type="entry name" value="Ras"/>
    <property type="match status" value="1"/>
</dbReference>
<dbReference type="PANTHER" id="PTHR47977">
    <property type="entry name" value="RAS-RELATED PROTEIN RAB"/>
    <property type="match status" value="1"/>
</dbReference>
<sequence length="293" mass="33158">MMEDPHLIKLLIVGDMGVVGVDLGVQDFKIGNFHLRVQFWDIAGQERYMQSIPSIYFRNTDASLVFSDVSRPNTITNAINWCNLIDQQCNSIPKLLIVNKYDLVISKHSEVPEDTIREALGRDGRFKDVFYCSNYHNIGIKESISYILNIVVQGKISKLNVQLPIPSPPQPSFLFKLFRNSNSSSNENSTKSINSNNSEISVHDRKEIKNLNYIVNSDLAKNLSMNTQISGNLISINEAIQKELIQQSEIRKSFKITYIDDEQPKSTNTCFSAIGNFFKNVIVGDEDAEIICN</sequence>
<keyword evidence="3" id="KW-0449">Lipoprotein</keyword>